<evidence type="ECO:0000256" key="6">
    <source>
        <dbReference type="ARBA" id="ARBA00022884"/>
    </source>
</evidence>
<protein>
    <recommendedName>
        <fullName evidence="7 9">tRNA (guanine(26)-N(2))-dimethyltransferase</fullName>
        <ecNumber evidence="7 9">2.1.1.216</ecNumber>
    </recommendedName>
</protein>
<dbReference type="PANTHER" id="PTHR10631:SF3">
    <property type="entry name" value="TRNA (GUANINE(26)-N(2))-DIMETHYLTRANSFERASE"/>
    <property type="match status" value="1"/>
</dbReference>
<dbReference type="GO" id="GO:0002940">
    <property type="term" value="P:tRNA N2-guanine methylation"/>
    <property type="evidence" value="ECO:0007669"/>
    <property type="project" value="TreeGrafter"/>
</dbReference>
<dbReference type="Gene3D" id="3.30.56.70">
    <property type="entry name" value="N2,N2-dimethylguanosine tRNA methyltransferase, C-terminal domain"/>
    <property type="match status" value="1"/>
</dbReference>
<evidence type="ECO:0000256" key="5">
    <source>
        <dbReference type="ARBA" id="ARBA00022694"/>
    </source>
</evidence>
<dbReference type="InterPro" id="IPR029063">
    <property type="entry name" value="SAM-dependent_MTases_sf"/>
</dbReference>
<keyword evidence="1 9" id="KW-0820">tRNA-binding</keyword>
<organism evidence="10">
    <name type="scientific">Myxobolus squamalis</name>
    <name type="common">Myxosporean</name>
    <dbReference type="NCBI Taxonomy" id="59785"/>
    <lineage>
        <taxon>Eukaryota</taxon>
        <taxon>Metazoa</taxon>
        <taxon>Cnidaria</taxon>
        <taxon>Myxozoa</taxon>
        <taxon>Myxosporea</taxon>
        <taxon>Bivalvulida</taxon>
        <taxon>Platysporina</taxon>
        <taxon>Myxobolidae</taxon>
        <taxon>Myxobolus</taxon>
    </lineage>
</organism>
<name>A0A6B2G4P5_MYXSQ</name>
<dbReference type="GO" id="GO:0160104">
    <property type="term" value="F:tRNA (guanine(26)-N2)-dimethyltransferase activity"/>
    <property type="evidence" value="ECO:0007669"/>
    <property type="project" value="UniProtKB-UniRule"/>
</dbReference>
<comment type="similarity">
    <text evidence="9">Belongs to the class I-like SAM-binding methyltransferase superfamily. Trm1 family.</text>
</comment>
<keyword evidence="3 9" id="KW-0808">Transferase</keyword>
<keyword evidence="4 9" id="KW-0949">S-adenosyl-L-methionine</keyword>
<evidence type="ECO:0000256" key="8">
    <source>
        <dbReference type="ARBA" id="ARBA00051897"/>
    </source>
</evidence>
<keyword evidence="2 9" id="KW-0489">Methyltransferase</keyword>
<sequence>MIIFTVPILPEGEINTLCENCTIVSEGKAKMIFPFKSTVFFNPVQEFNRDISVCVIKAFQKYKNLLEVQQNHSGKKLIKQSKRRHEALSGEDDTETNIQSDFESKLMINDKPDGKIVILEALAATGIRSIRYSLEIDSVYKVIANDMQPHSVKTIVLNAIKNGVYDKIVPTKMEATNLLNLIRHPINYRPDVIDIDPYGSAAIFIDSAVQSISEGGLLCITCTDMATLCGNTPEVAYSKYGAIPIKSPFCHEMALRILLHAIESTANRYKRYIIPLLSISVDFYIRVFLQVFTSPNEVKKSFLKKSYVNVCSKCSTFQLYSIGREKRPNVYQAAPAPIGLQICQICKGSTRVGGPIWSHPIQNSQFLNTCIEEIENNPTLYGTSRRITGLLHVVSEELHDCPLYYVVDTIFSFIGSSVPPSLEFRSAIVHSGYRVSLSHCKKNSIKTDAPATVIWDIVKAWVPKAGDISSSQATKMAAKIDFTPIPSQIPESVKNRLTRFQMNPLPNWGPMKRGKIAKLDETKKKMAKSP</sequence>
<dbReference type="Pfam" id="PF02005">
    <property type="entry name" value="TRM"/>
    <property type="match status" value="1"/>
</dbReference>
<evidence type="ECO:0000256" key="2">
    <source>
        <dbReference type="ARBA" id="ARBA00022603"/>
    </source>
</evidence>
<dbReference type="Gene3D" id="3.40.50.150">
    <property type="entry name" value="Vaccinia Virus protein VP39"/>
    <property type="match status" value="1"/>
</dbReference>
<dbReference type="PANTHER" id="PTHR10631">
    <property type="entry name" value="N 2 ,N 2 -DIMETHYLGUANOSINE TRNA METHYLTRANSFERASE"/>
    <property type="match status" value="1"/>
</dbReference>
<dbReference type="InterPro" id="IPR002905">
    <property type="entry name" value="Trm1"/>
</dbReference>
<evidence type="ECO:0000256" key="7">
    <source>
        <dbReference type="ARBA" id="ARBA00039099"/>
    </source>
</evidence>
<reference evidence="10" key="1">
    <citation type="submission" date="2018-11" db="EMBL/GenBank/DDBJ databases">
        <title>Myxobolus squamalis genome and transcriptome.</title>
        <authorList>
            <person name="Yahalomi D."/>
            <person name="Atkinson S.D."/>
            <person name="Neuhof M."/>
            <person name="Chang E.S."/>
            <person name="Philippe H."/>
            <person name="Cartwright P."/>
            <person name="Bartholomew J.L."/>
            <person name="Huchon D."/>
        </authorList>
    </citation>
    <scope>NUCLEOTIDE SEQUENCE</scope>
    <source>
        <strain evidence="10">71B08</strain>
        <tissue evidence="10">Whole</tissue>
    </source>
</reference>
<dbReference type="GO" id="GO:0000049">
    <property type="term" value="F:tRNA binding"/>
    <property type="evidence" value="ECO:0007669"/>
    <property type="project" value="UniProtKB-UniRule"/>
</dbReference>
<dbReference type="SUPFAM" id="SSF53335">
    <property type="entry name" value="S-adenosyl-L-methionine-dependent methyltransferases"/>
    <property type="match status" value="1"/>
</dbReference>
<dbReference type="AlphaFoldDB" id="A0A6B2G4P5"/>
<dbReference type="PROSITE" id="PS51626">
    <property type="entry name" value="SAM_MT_TRM1"/>
    <property type="match status" value="1"/>
</dbReference>
<evidence type="ECO:0000256" key="1">
    <source>
        <dbReference type="ARBA" id="ARBA00022555"/>
    </source>
</evidence>
<evidence type="ECO:0000256" key="3">
    <source>
        <dbReference type="ARBA" id="ARBA00022679"/>
    </source>
</evidence>
<proteinExistence type="inferred from homology"/>
<evidence type="ECO:0000313" key="10">
    <source>
        <dbReference type="EMBL" id="NDJ95733.1"/>
    </source>
</evidence>
<dbReference type="EMBL" id="GHBR01000121">
    <property type="protein sequence ID" value="NDJ95733.1"/>
    <property type="molecule type" value="Transcribed_RNA"/>
</dbReference>
<accession>A0A6B2G4P5</accession>
<dbReference type="GO" id="GO:0005634">
    <property type="term" value="C:nucleus"/>
    <property type="evidence" value="ECO:0007669"/>
    <property type="project" value="TreeGrafter"/>
</dbReference>
<keyword evidence="6 9" id="KW-0694">RNA-binding</keyword>
<evidence type="ECO:0000256" key="9">
    <source>
        <dbReference type="PROSITE-ProRule" id="PRU00958"/>
    </source>
</evidence>
<dbReference type="EC" id="2.1.1.216" evidence="7 9"/>
<dbReference type="FunFam" id="3.30.56.70:FF:000001">
    <property type="entry name" value="tRNA (guanine(26)-N(2))-dimethyltransferase"/>
    <property type="match status" value="1"/>
</dbReference>
<dbReference type="NCBIfam" id="TIGR00308">
    <property type="entry name" value="TRM1"/>
    <property type="match status" value="1"/>
</dbReference>
<comment type="catalytic activity">
    <reaction evidence="8 9">
        <text>guanosine(26) in tRNA + 2 S-adenosyl-L-methionine = N(2)-dimethylguanosine(26) in tRNA + 2 S-adenosyl-L-homocysteine + 2 H(+)</text>
        <dbReference type="Rhea" id="RHEA:43140"/>
        <dbReference type="Rhea" id="RHEA-COMP:10359"/>
        <dbReference type="Rhea" id="RHEA-COMP:10360"/>
        <dbReference type="ChEBI" id="CHEBI:15378"/>
        <dbReference type="ChEBI" id="CHEBI:57856"/>
        <dbReference type="ChEBI" id="CHEBI:59789"/>
        <dbReference type="ChEBI" id="CHEBI:74269"/>
        <dbReference type="ChEBI" id="CHEBI:74513"/>
        <dbReference type="EC" id="2.1.1.216"/>
    </reaction>
</comment>
<keyword evidence="5 9" id="KW-0819">tRNA processing</keyword>
<dbReference type="InterPro" id="IPR042296">
    <property type="entry name" value="tRNA_met_Trm1_C"/>
</dbReference>
<evidence type="ECO:0000256" key="4">
    <source>
        <dbReference type="ARBA" id="ARBA00022691"/>
    </source>
</evidence>